<feature type="transmembrane region" description="Helical" evidence="1">
    <location>
        <begin position="40"/>
        <end position="56"/>
    </location>
</feature>
<dbReference type="RefSeq" id="WP_153586654.1">
    <property type="nucleotide sequence ID" value="NZ_WJBU01000023.1"/>
</dbReference>
<evidence type="ECO:0000313" key="2">
    <source>
        <dbReference type="EMBL" id="MRD49340.1"/>
    </source>
</evidence>
<keyword evidence="1" id="KW-1133">Transmembrane helix</keyword>
<reference evidence="2 3" key="1">
    <citation type="submission" date="2019-11" db="EMBL/GenBank/DDBJ databases">
        <title>Caenimonas koreensis gen. nov., sp. nov., isolated from activated sludge.</title>
        <authorList>
            <person name="Seung H.R."/>
        </authorList>
    </citation>
    <scope>NUCLEOTIDE SEQUENCE [LARGE SCALE GENOMIC DNA]</scope>
    <source>
        <strain evidence="2 3">EMB320</strain>
    </source>
</reference>
<gene>
    <name evidence="2" type="ORF">GHT07_18855</name>
</gene>
<evidence type="ECO:0000313" key="3">
    <source>
        <dbReference type="Proteomes" id="UP000487350"/>
    </source>
</evidence>
<keyword evidence="3" id="KW-1185">Reference proteome</keyword>
<organism evidence="2 3">
    <name type="scientific">Caenimonas koreensis DSM 17982</name>
    <dbReference type="NCBI Taxonomy" id="1121255"/>
    <lineage>
        <taxon>Bacteria</taxon>
        <taxon>Pseudomonadati</taxon>
        <taxon>Pseudomonadota</taxon>
        <taxon>Betaproteobacteria</taxon>
        <taxon>Burkholderiales</taxon>
        <taxon>Comamonadaceae</taxon>
        <taxon>Caenimonas</taxon>
    </lineage>
</organism>
<dbReference type="EMBL" id="WJBU01000023">
    <property type="protein sequence ID" value="MRD49340.1"/>
    <property type="molecule type" value="Genomic_DNA"/>
</dbReference>
<feature type="transmembrane region" description="Helical" evidence="1">
    <location>
        <begin position="76"/>
        <end position="93"/>
    </location>
</feature>
<keyword evidence="1" id="KW-0812">Transmembrane</keyword>
<dbReference type="AlphaFoldDB" id="A0A844AXR8"/>
<evidence type="ECO:0000256" key="1">
    <source>
        <dbReference type="SAM" id="Phobius"/>
    </source>
</evidence>
<protein>
    <submittedName>
        <fullName evidence="2">Uncharacterized protein</fullName>
    </submittedName>
</protein>
<name>A0A844AXR8_9BURK</name>
<dbReference type="Proteomes" id="UP000487350">
    <property type="component" value="Unassembled WGS sequence"/>
</dbReference>
<keyword evidence="1" id="KW-0472">Membrane</keyword>
<comment type="caution">
    <text evidence="2">The sequence shown here is derived from an EMBL/GenBank/DDBJ whole genome shotgun (WGS) entry which is preliminary data.</text>
</comment>
<accession>A0A844AXR8</accession>
<sequence>MDNAMTPRSAIKAAELASALGAIVLGIGLGLVAPSSLREIALPVLGAGILVHAAGMTLKHRMESQMRQPLYWERSLYWLCWALLGATLGWMVMRLTS</sequence>
<feature type="transmembrane region" description="Helical" evidence="1">
    <location>
        <begin position="12"/>
        <end position="34"/>
    </location>
</feature>
<proteinExistence type="predicted"/>
<dbReference type="OrthoDB" id="8906974at2"/>